<proteinExistence type="predicted"/>
<reference evidence="1" key="1">
    <citation type="journal article" date="2022" name="Front. Microbiol.">
        <title>New perspectives on an old grouping: The genomic and phenotypic variability of Oxalobacter formigenes and the implications for calcium oxalate stone prevention.</title>
        <authorList>
            <person name="Chmiel J.A."/>
            <person name="Carr C."/>
            <person name="Stuivenberg G.A."/>
            <person name="Venema R."/>
            <person name="Chanyi R.M."/>
            <person name="Al K.F."/>
            <person name="Giguere D."/>
            <person name="Say H."/>
            <person name="Akouris P.P."/>
            <person name="Dominguez Romero S.A."/>
            <person name="Kwong A."/>
            <person name="Tai V."/>
            <person name="Koval S.F."/>
            <person name="Razvi H."/>
            <person name="Bjazevic J."/>
            <person name="Burton J.P."/>
        </authorList>
    </citation>
    <scope>NUCLEOTIDE SEQUENCE</scope>
    <source>
        <strain evidence="1">WoOx3</strain>
    </source>
</reference>
<dbReference type="InterPro" id="IPR056955">
    <property type="entry name" value="ORC-CDC6-like"/>
</dbReference>
<gene>
    <name evidence="1" type="ORF">NB640_04975</name>
</gene>
<dbReference type="InterPro" id="IPR027417">
    <property type="entry name" value="P-loop_NTPase"/>
</dbReference>
<dbReference type="RefSeq" id="WP_269310082.1">
    <property type="nucleotide sequence ID" value="NZ_CP098242.1"/>
</dbReference>
<keyword evidence="2" id="KW-1185">Reference proteome</keyword>
<evidence type="ECO:0008006" key="3">
    <source>
        <dbReference type="Google" id="ProtNLM"/>
    </source>
</evidence>
<accession>A0A9E9M0H5</accession>
<name>A0A9E9M0H5_9BURK</name>
<organism evidence="1 2">
    <name type="scientific">Oxalobacter vibrioformis</name>
    <dbReference type="NCBI Taxonomy" id="933080"/>
    <lineage>
        <taxon>Bacteria</taxon>
        <taxon>Pseudomonadati</taxon>
        <taxon>Pseudomonadota</taxon>
        <taxon>Betaproteobacteria</taxon>
        <taxon>Burkholderiales</taxon>
        <taxon>Oxalobacteraceae</taxon>
        <taxon>Oxalobacter</taxon>
    </lineage>
</organism>
<evidence type="ECO:0000313" key="2">
    <source>
        <dbReference type="Proteomes" id="UP001156215"/>
    </source>
</evidence>
<dbReference type="Proteomes" id="UP001156215">
    <property type="component" value="Chromosome"/>
</dbReference>
<dbReference type="Pfam" id="PF24389">
    <property type="entry name" value="ORC-CDC6-like"/>
    <property type="match status" value="1"/>
</dbReference>
<dbReference type="AlphaFoldDB" id="A0A9E9M0H5"/>
<evidence type="ECO:0000313" key="1">
    <source>
        <dbReference type="EMBL" id="WAW10990.1"/>
    </source>
</evidence>
<sequence>MNTNDIDIREVLEQRADNLSIDEILTGTFPEGEYFQNALKELTNNSLRSLVGPRGCGKTHLMRYAWATCKTEKGRPFAIYVSFNRYFWLEPLRVKHTNAADLFHTWVISLILAGAYESALAWGISSEQLDSLYARWDISKDALVDLFGKLERNQTLTKKLEAISLSLHISVAQAIIDEICSYTGTRFSVLLLDDAAMTLTPDNLLIFLDIVRAIRSKTIAPKVSVYPGTTEYSPRFHVGQDSLAINVWHPVDSDNYSEVMEGIAYKRISGLESISSDVVDLLKYAAFGIPRAFLSMLWEYKRGDFRTVGQAVNSVIQNHISQRKAEYLSLSKKVPKFDTIIRKGEAVLSEMILLVRRSNEKTLPRREKQLVVGVDIEKMTPLVERMFDLLIEAGLVYQQIQTSHGEQRVYARYIPHIAALIDARAFSQKQKGNSPRQIVEALQFKNTKHPIRTRLKELSKEKIKALHLDLPACDKCKTSRISDDQKFCHFCGAQLITPSTFESCLQTPINEVPDLTKWQKKQITETLSRFNTIGDYLAKQNPSAELLTIFGIGPKRTNRIIDVLNDFIDEFLS</sequence>
<protein>
    <recommendedName>
        <fullName evidence="3">Zinc ribbon domain-containing protein</fullName>
    </recommendedName>
</protein>
<dbReference type="SUPFAM" id="SSF52540">
    <property type="entry name" value="P-loop containing nucleoside triphosphate hydrolases"/>
    <property type="match status" value="1"/>
</dbReference>
<dbReference type="KEGG" id="ovb:NB640_04975"/>
<dbReference type="EMBL" id="CP098242">
    <property type="protein sequence ID" value="WAW10990.1"/>
    <property type="molecule type" value="Genomic_DNA"/>
</dbReference>